<gene>
    <name evidence="1" type="ORF">L1F29_32180</name>
</gene>
<dbReference type="RefSeq" id="WP_258386058.1">
    <property type="nucleotide sequence ID" value="NZ_CP091430.1"/>
</dbReference>
<evidence type="ECO:0000313" key="1">
    <source>
        <dbReference type="EMBL" id="UVI29988.1"/>
    </source>
</evidence>
<dbReference type="InterPro" id="IPR016024">
    <property type="entry name" value="ARM-type_fold"/>
</dbReference>
<dbReference type="Gene3D" id="1.25.40.290">
    <property type="entry name" value="ARM repeat domains"/>
    <property type="match status" value="1"/>
</dbReference>
<dbReference type="Pfam" id="PF08713">
    <property type="entry name" value="DNA_alkylation"/>
    <property type="match status" value="1"/>
</dbReference>
<protein>
    <submittedName>
        <fullName evidence="1">DNA alkylation repair protein</fullName>
    </submittedName>
</protein>
<dbReference type="PANTHER" id="PTHR34070">
    <property type="entry name" value="ARMADILLO-TYPE FOLD"/>
    <property type="match status" value="1"/>
</dbReference>
<name>A0ABY5SBB1_9BACL</name>
<reference evidence="1" key="1">
    <citation type="submission" date="2022-01" db="EMBL/GenBank/DDBJ databases">
        <title>Paenibacillus spongiae sp. nov., isolated from marine sponge.</title>
        <authorList>
            <person name="Li Z."/>
            <person name="Zhang M."/>
        </authorList>
    </citation>
    <scope>NUCLEOTIDE SEQUENCE</scope>
    <source>
        <strain evidence="1">PHS-Z3</strain>
    </source>
</reference>
<sequence length="229" mass="27261">MNSAYVNQLEEWLRSEANPENAGPMSAYMRNLFPFLGLKNPERVILTRSFLLEYGMPADDELERVVRELWLLPEREFHYTAMQLLEKRLKQSEPEWIELLQWMITEKSWWDTVDLIAGKLVGGLFTRYPELIPVYTDMWIASDNLWLRRSAILFQLHYKDNTDQELLFEYIRRCEGEEEFFIRKAIGWALREYSKTNKEAVIRFVSETELSPLSVREALKWVKAKEAKA</sequence>
<dbReference type="Proteomes" id="UP001057877">
    <property type="component" value="Chromosome"/>
</dbReference>
<organism evidence="1 2">
    <name type="scientific">Paenibacillus spongiae</name>
    <dbReference type="NCBI Taxonomy" id="2909671"/>
    <lineage>
        <taxon>Bacteria</taxon>
        <taxon>Bacillati</taxon>
        <taxon>Bacillota</taxon>
        <taxon>Bacilli</taxon>
        <taxon>Bacillales</taxon>
        <taxon>Paenibacillaceae</taxon>
        <taxon>Paenibacillus</taxon>
    </lineage>
</organism>
<proteinExistence type="predicted"/>
<dbReference type="CDD" id="cd07064">
    <property type="entry name" value="AlkD_like_1"/>
    <property type="match status" value="1"/>
</dbReference>
<dbReference type="Gene3D" id="1.20.1660.10">
    <property type="entry name" value="Hypothetical protein (EF3068)"/>
    <property type="match status" value="1"/>
</dbReference>
<dbReference type="EMBL" id="CP091430">
    <property type="protein sequence ID" value="UVI29988.1"/>
    <property type="molecule type" value="Genomic_DNA"/>
</dbReference>
<accession>A0ABY5SBB1</accession>
<dbReference type="PANTHER" id="PTHR34070:SF1">
    <property type="entry name" value="DNA ALKYLATION REPAIR PROTEIN"/>
    <property type="match status" value="1"/>
</dbReference>
<evidence type="ECO:0000313" key="2">
    <source>
        <dbReference type="Proteomes" id="UP001057877"/>
    </source>
</evidence>
<keyword evidence="2" id="KW-1185">Reference proteome</keyword>
<dbReference type="InterPro" id="IPR014825">
    <property type="entry name" value="DNA_alkylation"/>
</dbReference>
<dbReference type="SUPFAM" id="SSF48371">
    <property type="entry name" value="ARM repeat"/>
    <property type="match status" value="1"/>
</dbReference>